<keyword evidence="7" id="KW-1185">Reference proteome</keyword>
<dbReference type="GO" id="GO:0005783">
    <property type="term" value="C:endoplasmic reticulum"/>
    <property type="evidence" value="ECO:0007669"/>
    <property type="project" value="TreeGrafter"/>
</dbReference>
<dbReference type="SMART" id="SM00563">
    <property type="entry name" value="PlsC"/>
    <property type="match status" value="1"/>
</dbReference>
<feature type="transmembrane region" description="Helical" evidence="4">
    <location>
        <begin position="310"/>
        <end position="327"/>
    </location>
</feature>
<dbReference type="SUPFAM" id="SSF69593">
    <property type="entry name" value="Glycerol-3-phosphate (1)-acyltransferase"/>
    <property type="match status" value="1"/>
</dbReference>
<dbReference type="GO" id="GO:0016746">
    <property type="term" value="F:acyltransferase activity"/>
    <property type="evidence" value="ECO:0007669"/>
    <property type="project" value="UniProtKB-KW"/>
</dbReference>
<evidence type="ECO:0000256" key="1">
    <source>
        <dbReference type="ARBA" id="ARBA00008655"/>
    </source>
</evidence>
<organism evidence="6 7">
    <name type="scientific">Parelaphostrongylus tenuis</name>
    <name type="common">Meningeal worm</name>
    <dbReference type="NCBI Taxonomy" id="148309"/>
    <lineage>
        <taxon>Eukaryota</taxon>
        <taxon>Metazoa</taxon>
        <taxon>Ecdysozoa</taxon>
        <taxon>Nematoda</taxon>
        <taxon>Chromadorea</taxon>
        <taxon>Rhabditida</taxon>
        <taxon>Rhabditina</taxon>
        <taxon>Rhabditomorpha</taxon>
        <taxon>Strongyloidea</taxon>
        <taxon>Metastrongylidae</taxon>
        <taxon>Parelaphostrongylus</taxon>
    </lineage>
</organism>
<feature type="transmembrane region" description="Helical" evidence="4">
    <location>
        <begin position="333"/>
        <end position="351"/>
    </location>
</feature>
<keyword evidence="4" id="KW-0472">Membrane</keyword>
<keyword evidence="2" id="KW-0808">Transferase</keyword>
<proteinExistence type="inferred from homology"/>
<comment type="caution">
    <text evidence="6">The sequence shown here is derived from an EMBL/GenBank/DDBJ whole genome shotgun (WGS) entry which is preliminary data.</text>
</comment>
<evidence type="ECO:0000313" key="7">
    <source>
        <dbReference type="Proteomes" id="UP001196413"/>
    </source>
</evidence>
<evidence type="ECO:0000313" key="6">
    <source>
        <dbReference type="EMBL" id="KAJ1352791.1"/>
    </source>
</evidence>
<keyword evidence="3" id="KW-0012">Acyltransferase</keyword>
<dbReference type="Proteomes" id="UP001196413">
    <property type="component" value="Unassembled WGS sequence"/>
</dbReference>
<gene>
    <name evidence="6" type="ORF">KIN20_009217</name>
</gene>
<feature type="domain" description="Phospholipid/glycerol acyltransferase" evidence="5">
    <location>
        <begin position="80"/>
        <end position="204"/>
    </location>
</feature>
<feature type="transmembrane region" description="Helical" evidence="4">
    <location>
        <begin position="50"/>
        <end position="75"/>
    </location>
</feature>
<comment type="similarity">
    <text evidence="1">Belongs to the 1-acyl-sn-glycerol-3-phosphate acyltransferase family.</text>
</comment>
<dbReference type="PANTHER" id="PTHR10983:SF16">
    <property type="entry name" value="LYSOCARDIOLIPIN ACYLTRANSFERASE 1"/>
    <property type="match status" value="1"/>
</dbReference>
<evidence type="ECO:0000259" key="5">
    <source>
        <dbReference type="SMART" id="SM00563"/>
    </source>
</evidence>
<protein>
    <recommendedName>
        <fullName evidence="5">Phospholipid/glycerol acyltransferase domain-containing protein</fullName>
    </recommendedName>
</protein>
<keyword evidence="4" id="KW-1133">Transmembrane helix</keyword>
<evidence type="ECO:0000256" key="2">
    <source>
        <dbReference type="ARBA" id="ARBA00022679"/>
    </source>
</evidence>
<name>A0AAD5MNT9_PARTN</name>
<reference evidence="6" key="1">
    <citation type="submission" date="2021-06" db="EMBL/GenBank/DDBJ databases">
        <title>Parelaphostrongylus tenuis whole genome reference sequence.</title>
        <authorList>
            <person name="Garwood T.J."/>
            <person name="Larsen P.A."/>
            <person name="Fountain-Jones N.M."/>
            <person name="Garbe J.R."/>
            <person name="Macchietto M.G."/>
            <person name="Kania S.A."/>
            <person name="Gerhold R.W."/>
            <person name="Richards J.E."/>
            <person name="Wolf T.M."/>
        </authorList>
    </citation>
    <scope>NUCLEOTIDE SEQUENCE</scope>
    <source>
        <strain evidence="6">MNPRO001-30</strain>
        <tissue evidence="6">Meninges</tissue>
    </source>
</reference>
<keyword evidence="4" id="KW-0812">Transmembrane</keyword>
<evidence type="ECO:0000256" key="3">
    <source>
        <dbReference type="ARBA" id="ARBA00023315"/>
    </source>
</evidence>
<dbReference type="PANTHER" id="PTHR10983">
    <property type="entry name" value="1-ACYLGLYCEROL-3-PHOSPHATE ACYLTRANSFERASE-RELATED"/>
    <property type="match status" value="1"/>
</dbReference>
<feature type="transmembrane region" description="Helical" evidence="4">
    <location>
        <begin position="7"/>
        <end position="30"/>
    </location>
</feature>
<dbReference type="EMBL" id="JAHQIW010001546">
    <property type="protein sequence ID" value="KAJ1352791.1"/>
    <property type="molecule type" value="Genomic_DNA"/>
</dbReference>
<dbReference type="AlphaFoldDB" id="A0AAD5MNT9"/>
<dbReference type="GO" id="GO:0036149">
    <property type="term" value="P:phosphatidylinositol acyl-chain remodeling"/>
    <property type="evidence" value="ECO:0007669"/>
    <property type="project" value="TreeGrafter"/>
</dbReference>
<sequence>MFGRSNGIIFALLVFLTSFLGSVFLLFPLLPLAYYGTRFWRTCADRLVGYWLTFPACLVECVFNSSFHITGDLILRDKPALIIMNHRTRLDWLFLWNALYKMDPLLLTTEKISLKAALRRIPGAGWAMGCGSYIFLERNFGIDKETIASSVRYYKDSGKSYQLLLFPEGTDRSDRSAAQSDVYAMQNGLPRYNYLLHPRTTGFNYFLTVMREANYISYVYDVTVAYEDVIVDSEIRLMKEGTFPKNVHFDVKKYNIKDIPTDREKSAEWLRELWFEKEKRLKKFYEADSHNRRLDPSGDRYVWPVKTEGMGYYFSFAFWILMTFVWLHSIYAYNLVRIYVIAVSLFYMYVVRRS</sequence>
<dbReference type="Pfam" id="PF16076">
    <property type="entry name" value="Acyltransf_C"/>
    <property type="match status" value="1"/>
</dbReference>
<dbReference type="Pfam" id="PF01553">
    <property type="entry name" value="Acyltransferase"/>
    <property type="match status" value="1"/>
</dbReference>
<dbReference type="CDD" id="cd07990">
    <property type="entry name" value="LPLAT_LCLAT1-like"/>
    <property type="match status" value="1"/>
</dbReference>
<evidence type="ECO:0000256" key="4">
    <source>
        <dbReference type="SAM" id="Phobius"/>
    </source>
</evidence>
<dbReference type="InterPro" id="IPR032098">
    <property type="entry name" value="Acyltransf_C"/>
</dbReference>
<accession>A0AAD5MNT9</accession>
<dbReference type="InterPro" id="IPR002123">
    <property type="entry name" value="Plipid/glycerol_acylTrfase"/>
</dbReference>